<dbReference type="InterPro" id="IPR012373">
    <property type="entry name" value="Ferrdict_sens_TM"/>
</dbReference>
<reference evidence="4 5" key="1">
    <citation type="journal article" date="2014" name="Int. J. Syst. Evol. Microbiol.">
        <title>Carboxylicivirga gen. nov. in the family Marinilabiliaceae with two novel species, Carboxylicivirga mesophila sp. nov. and Carboxylicivirga taeanensis sp. nov., and reclassification of Cytophaga fermentans as Saccharicrinis fermentans gen. nov., comb. nov.</title>
        <authorList>
            <person name="Yang S.H."/>
            <person name="Seo H.S."/>
            <person name="Woo J.H."/>
            <person name="Oh H.M."/>
            <person name="Jang H."/>
            <person name="Lee J.H."/>
            <person name="Kim S.J."/>
            <person name="Kwon K.K."/>
        </authorList>
    </citation>
    <scope>NUCLEOTIDE SEQUENCE [LARGE SCALE GENOMIC DNA]</scope>
    <source>
        <strain evidence="4 5">JCM 18290</strain>
    </source>
</reference>
<dbReference type="Gene3D" id="3.55.50.30">
    <property type="match status" value="1"/>
</dbReference>
<sequence length="323" mass="36375">MMNKENENIRWSLLAKDVSGELSAQEHEQLHNELANNQDIEKQVKKLWGDAHYAQALKDINTDKAWSNVKTQINSNKKGILFKRYMAIAATLVIILVSSLFVGIISKQQTSVISTTHSIEKVVLPDGTTVDLNHGSTITFPRKFKGNTRKIQLNGEAFFDVVRNEAMPFIIETEQINISVLGTSFNVKAYEGATNTEVIVTSGKVKVDSKLNSENVILEAGDAVNYSVNSNTLERHKVFTNNYKAWKTKELEFNNTSLSEVIQTIEDSYHISIIVGDSIFTENKVLNATFSKYSLEHVLESVCTSFNLQYSKQGEAYFIENRH</sequence>
<proteinExistence type="predicted"/>
<name>A0ABS5KD72_9BACT</name>
<evidence type="ECO:0000256" key="1">
    <source>
        <dbReference type="SAM" id="Phobius"/>
    </source>
</evidence>
<feature type="domain" description="Protein FecR C-terminal" evidence="3">
    <location>
        <begin position="251"/>
        <end position="317"/>
    </location>
</feature>
<dbReference type="RefSeq" id="WP_212229883.1">
    <property type="nucleotide sequence ID" value="NZ_JAGUCN010000020.1"/>
</dbReference>
<dbReference type="Gene3D" id="2.60.120.1440">
    <property type="match status" value="1"/>
</dbReference>
<protein>
    <submittedName>
        <fullName evidence="4">FecR domain-containing protein</fullName>
    </submittedName>
</protein>
<keyword evidence="1" id="KW-1133">Transmembrane helix</keyword>
<evidence type="ECO:0000259" key="3">
    <source>
        <dbReference type="Pfam" id="PF16344"/>
    </source>
</evidence>
<feature type="domain" description="FecR protein" evidence="2">
    <location>
        <begin position="113"/>
        <end position="206"/>
    </location>
</feature>
<keyword evidence="5" id="KW-1185">Reference proteome</keyword>
<dbReference type="Proteomes" id="UP000721861">
    <property type="component" value="Unassembled WGS sequence"/>
</dbReference>
<feature type="transmembrane region" description="Helical" evidence="1">
    <location>
        <begin position="85"/>
        <end position="105"/>
    </location>
</feature>
<dbReference type="EMBL" id="JAGUCN010000020">
    <property type="protein sequence ID" value="MBS2212976.1"/>
    <property type="molecule type" value="Genomic_DNA"/>
</dbReference>
<dbReference type="Pfam" id="PF16344">
    <property type="entry name" value="FecR_C"/>
    <property type="match status" value="1"/>
</dbReference>
<dbReference type="Pfam" id="PF04773">
    <property type="entry name" value="FecR"/>
    <property type="match status" value="1"/>
</dbReference>
<evidence type="ECO:0000313" key="5">
    <source>
        <dbReference type="Proteomes" id="UP000721861"/>
    </source>
</evidence>
<dbReference type="PANTHER" id="PTHR30273">
    <property type="entry name" value="PERIPLASMIC SIGNAL SENSOR AND SIGMA FACTOR ACTIVATOR FECR-RELATED"/>
    <property type="match status" value="1"/>
</dbReference>
<keyword evidence="1" id="KW-0472">Membrane</keyword>
<organism evidence="4 5">
    <name type="scientific">Carboxylicivirga mesophila</name>
    <dbReference type="NCBI Taxonomy" id="1166478"/>
    <lineage>
        <taxon>Bacteria</taxon>
        <taxon>Pseudomonadati</taxon>
        <taxon>Bacteroidota</taxon>
        <taxon>Bacteroidia</taxon>
        <taxon>Marinilabiliales</taxon>
        <taxon>Marinilabiliaceae</taxon>
        <taxon>Carboxylicivirga</taxon>
    </lineage>
</organism>
<dbReference type="InterPro" id="IPR006860">
    <property type="entry name" value="FecR"/>
</dbReference>
<gene>
    <name evidence="4" type="ORF">KEM09_16280</name>
</gene>
<evidence type="ECO:0000313" key="4">
    <source>
        <dbReference type="EMBL" id="MBS2212976.1"/>
    </source>
</evidence>
<dbReference type="InterPro" id="IPR032508">
    <property type="entry name" value="FecR_C"/>
</dbReference>
<dbReference type="PANTHER" id="PTHR30273:SF2">
    <property type="entry name" value="PROTEIN FECR"/>
    <property type="match status" value="1"/>
</dbReference>
<accession>A0ABS5KD72</accession>
<keyword evidence="1" id="KW-0812">Transmembrane</keyword>
<dbReference type="PIRSF" id="PIRSF018266">
    <property type="entry name" value="FecR"/>
    <property type="match status" value="1"/>
</dbReference>
<evidence type="ECO:0000259" key="2">
    <source>
        <dbReference type="Pfam" id="PF04773"/>
    </source>
</evidence>
<comment type="caution">
    <text evidence="4">The sequence shown here is derived from an EMBL/GenBank/DDBJ whole genome shotgun (WGS) entry which is preliminary data.</text>
</comment>